<dbReference type="EMBL" id="AMCI01004576">
    <property type="protein sequence ID" value="EJW97808.1"/>
    <property type="molecule type" value="Genomic_DNA"/>
</dbReference>
<proteinExistence type="predicted"/>
<comment type="caution">
    <text evidence="1">The sequence shown here is derived from an EMBL/GenBank/DDBJ whole genome shotgun (WGS) entry which is preliminary data.</text>
</comment>
<dbReference type="AlphaFoldDB" id="J9FTH7"/>
<protein>
    <submittedName>
        <fullName evidence="1">Uncharacterized protein</fullName>
    </submittedName>
</protein>
<accession>J9FTH7</accession>
<reference evidence="1" key="1">
    <citation type="journal article" date="2012" name="PLoS ONE">
        <title>Gene sets for utilization of primary and secondary nutrition supplies in the distal gut of endangered iberian lynx.</title>
        <authorList>
            <person name="Alcaide M."/>
            <person name="Messina E."/>
            <person name="Richter M."/>
            <person name="Bargiela R."/>
            <person name="Peplies J."/>
            <person name="Huws S.A."/>
            <person name="Newbold C.J."/>
            <person name="Golyshin P.N."/>
            <person name="Simon M.A."/>
            <person name="Lopez G."/>
            <person name="Yakimov M.M."/>
            <person name="Ferrer M."/>
        </authorList>
    </citation>
    <scope>NUCLEOTIDE SEQUENCE</scope>
</reference>
<gene>
    <name evidence="1" type="ORF">EVA_14085</name>
</gene>
<name>J9FTH7_9ZZZZ</name>
<organism evidence="1">
    <name type="scientific">gut metagenome</name>
    <dbReference type="NCBI Taxonomy" id="749906"/>
    <lineage>
        <taxon>unclassified sequences</taxon>
        <taxon>metagenomes</taxon>
        <taxon>organismal metagenomes</taxon>
    </lineage>
</organism>
<evidence type="ECO:0000313" key="1">
    <source>
        <dbReference type="EMBL" id="EJW97808.1"/>
    </source>
</evidence>
<sequence length="62" mass="7006">MVHRFKGGRACVGNRYIVHISFSGNCDSNLNFLSEFEVRSRNVDKFAVITIAVECLYHLDVG</sequence>